<dbReference type="AlphaFoldDB" id="A0A6N7Y2N4"/>
<evidence type="ECO:0000313" key="2">
    <source>
        <dbReference type="Proteomes" id="UP000469523"/>
    </source>
</evidence>
<protein>
    <submittedName>
        <fullName evidence="1">Uncharacterized protein</fullName>
    </submittedName>
</protein>
<comment type="caution">
    <text evidence="1">The sequence shown here is derived from an EMBL/GenBank/DDBJ whole genome shotgun (WGS) entry which is preliminary data.</text>
</comment>
<dbReference type="EMBL" id="VUNQ01000041">
    <property type="protein sequence ID" value="MSU02718.1"/>
    <property type="molecule type" value="Genomic_DNA"/>
</dbReference>
<keyword evidence="2" id="KW-1185">Reference proteome</keyword>
<accession>A0A6N7Y2N4</accession>
<proteinExistence type="predicted"/>
<gene>
    <name evidence="1" type="ORF">FYJ83_14750</name>
</gene>
<reference evidence="1 2" key="1">
    <citation type="submission" date="2019-09" db="EMBL/GenBank/DDBJ databases">
        <title>In-depth cultivation of the pig gut microbiome towards novel bacterial diversity and tailored functional studies.</title>
        <authorList>
            <person name="Wylensek D."/>
            <person name="Hitch T.C.A."/>
            <person name="Clavel T."/>
        </authorList>
    </citation>
    <scope>NUCLEOTIDE SEQUENCE [LARGE SCALE GENOMIC DNA]</scope>
    <source>
        <strain evidence="1 2">WCA3-693-APC-4?</strain>
    </source>
</reference>
<dbReference type="RefSeq" id="WP_154441808.1">
    <property type="nucleotide sequence ID" value="NZ_JAHLPJ010000001.1"/>
</dbReference>
<organism evidence="1 2">
    <name type="scientific">Tissierella pigra</name>
    <dbReference type="NCBI Taxonomy" id="2607614"/>
    <lineage>
        <taxon>Bacteria</taxon>
        <taxon>Bacillati</taxon>
        <taxon>Bacillota</taxon>
        <taxon>Tissierellia</taxon>
        <taxon>Tissierellales</taxon>
        <taxon>Tissierellaceae</taxon>
        <taxon>Tissierella</taxon>
    </lineage>
</organism>
<sequence length="91" mass="10733">MLFNNISERRIVKDGLHKSVLEMTAEDYNKLYNNQYNEKIAEEIINRHLERRGDDGRATNIQIQHDDNSNIVRIYANIDYLGNDHTTYGIH</sequence>
<evidence type="ECO:0000313" key="1">
    <source>
        <dbReference type="EMBL" id="MSU02718.1"/>
    </source>
</evidence>
<name>A0A6N7Y2N4_9FIRM</name>
<dbReference type="Proteomes" id="UP000469523">
    <property type="component" value="Unassembled WGS sequence"/>
</dbReference>